<dbReference type="OrthoDB" id="5919051at2"/>
<gene>
    <name evidence="2" type="ORF">VSF3289_02897</name>
    <name evidence="1" type="ORF">VSF3289_04366</name>
</gene>
<evidence type="ECO:0000313" key="1">
    <source>
        <dbReference type="EMBL" id="ODS05225.1"/>
    </source>
</evidence>
<dbReference type="Proteomes" id="UP000095131">
    <property type="component" value="Unassembled WGS sequence"/>
</dbReference>
<dbReference type="AlphaFoldDB" id="A0A1E3WHE2"/>
<proteinExistence type="predicted"/>
<comment type="caution">
    <text evidence="1">The sequence shown here is derived from an EMBL/GenBank/DDBJ whole genome shotgun (WGS) entry which is preliminary data.</text>
</comment>
<sequence>MSKKDERPVIIIQADLTPITLKAYAARYGEPLTAVRKQAYDQTIPTIQMGKSTKVYVNIAQMVTSSLSAAGWDVQVPQPYLS</sequence>
<organism evidence="1 3">
    <name type="scientific">Vibrio scophthalmi</name>
    <dbReference type="NCBI Taxonomy" id="45658"/>
    <lineage>
        <taxon>Bacteria</taxon>
        <taxon>Pseudomonadati</taxon>
        <taxon>Pseudomonadota</taxon>
        <taxon>Gammaproteobacteria</taxon>
        <taxon>Vibrionales</taxon>
        <taxon>Vibrionaceae</taxon>
        <taxon>Vibrio</taxon>
    </lineage>
</organism>
<accession>A0A1E3WHE2</accession>
<name>A0A1E3WHE2_9VIBR</name>
<dbReference type="EMBL" id="MDCJ01000007">
    <property type="protein sequence ID" value="ODS05225.1"/>
    <property type="molecule type" value="Genomic_DNA"/>
</dbReference>
<evidence type="ECO:0000313" key="2">
    <source>
        <dbReference type="EMBL" id="ODS12572.1"/>
    </source>
</evidence>
<reference evidence="1 3" key="1">
    <citation type="submission" date="2016-08" db="EMBL/GenBank/DDBJ databases">
        <title>Genome sequencing of Vibrio scophthalmi strain FP3289, an isolated from Paralichthys olivaceus.</title>
        <authorList>
            <person name="Han H.-J."/>
        </authorList>
    </citation>
    <scope>NUCLEOTIDE SEQUENCE [LARGE SCALE GENOMIC DNA]</scope>
    <source>
        <strain evidence="1 3">FP3289</strain>
    </source>
</reference>
<evidence type="ECO:0000313" key="3">
    <source>
        <dbReference type="Proteomes" id="UP000095131"/>
    </source>
</evidence>
<dbReference type="RefSeq" id="WP_069447200.1">
    <property type="nucleotide sequence ID" value="NZ_MDCJ01000002.1"/>
</dbReference>
<dbReference type="EMBL" id="MDCJ01000002">
    <property type="protein sequence ID" value="ODS12572.1"/>
    <property type="molecule type" value="Genomic_DNA"/>
</dbReference>
<protein>
    <submittedName>
        <fullName evidence="1">Uncharacterized protein</fullName>
    </submittedName>
</protein>